<evidence type="ECO:0000256" key="2">
    <source>
        <dbReference type="ARBA" id="ARBA00022722"/>
    </source>
</evidence>
<dbReference type="Gene3D" id="3.40.50.1010">
    <property type="entry name" value="5'-nuclease"/>
    <property type="match status" value="1"/>
</dbReference>
<dbReference type="InterPro" id="IPR039018">
    <property type="entry name" value="VapC20-like"/>
</dbReference>
<dbReference type="Pfam" id="PF01850">
    <property type="entry name" value="PIN"/>
    <property type="match status" value="1"/>
</dbReference>
<accession>D6SRT1</accession>
<dbReference type="EMBL" id="ACJN02000003">
    <property type="protein sequence ID" value="EFI33397.1"/>
    <property type="molecule type" value="Genomic_DNA"/>
</dbReference>
<gene>
    <name evidence="5" type="primary">vapC</name>
    <name evidence="7" type="ORF">Dthio_PD0728</name>
</gene>
<dbReference type="InterPro" id="IPR022907">
    <property type="entry name" value="VapC_family"/>
</dbReference>
<proteinExistence type="inferred from homology"/>
<keyword evidence="2 5" id="KW-0540">Nuclease</keyword>
<reference evidence="7" key="1">
    <citation type="submission" date="2010-05" db="EMBL/GenBank/DDBJ databases">
        <title>The draft genome of Desulfonatronospira thiodismutans ASO3-1.</title>
        <authorList>
            <consortium name="US DOE Joint Genome Institute (JGI-PGF)"/>
            <person name="Lucas S."/>
            <person name="Copeland A."/>
            <person name="Lapidus A."/>
            <person name="Cheng J.-F."/>
            <person name="Bruce D."/>
            <person name="Goodwin L."/>
            <person name="Pitluck S."/>
            <person name="Chertkov O."/>
            <person name="Brettin T."/>
            <person name="Detter J.C."/>
            <person name="Han C."/>
            <person name="Land M.L."/>
            <person name="Hauser L."/>
            <person name="Kyrpides N."/>
            <person name="Mikhailova N."/>
            <person name="Muyzer G."/>
            <person name="Woyke T."/>
        </authorList>
    </citation>
    <scope>NUCLEOTIDE SEQUENCE [LARGE SCALE GENOMIC DNA]</scope>
    <source>
        <strain evidence="7">ASO3-1</strain>
    </source>
</reference>
<dbReference type="HAMAP" id="MF_00265">
    <property type="entry name" value="VapC_Nob1"/>
    <property type="match status" value="1"/>
</dbReference>
<comment type="similarity">
    <text evidence="5">Belongs to the PINc/VapC protein family.</text>
</comment>
<organism evidence="7 8">
    <name type="scientific">Desulfonatronospira thiodismutans ASO3-1</name>
    <dbReference type="NCBI Taxonomy" id="555779"/>
    <lineage>
        <taxon>Bacteria</taxon>
        <taxon>Pseudomonadati</taxon>
        <taxon>Thermodesulfobacteriota</taxon>
        <taxon>Desulfovibrionia</taxon>
        <taxon>Desulfovibrionales</taxon>
        <taxon>Desulfonatronovibrionaceae</taxon>
        <taxon>Desulfonatronospira</taxon>
    </lineage>
</organism>
<keyword evidence="4 5" id="KW-0378">Hydrolase</keyword>
<evidence type="ECO:0000256" key="3">
    <source>
        <dbReference type="ARBA" id="ARBA00022723"/>
    </source>
</evidence>
<evidence type="ECO:0000256" key="5">
    <source>
        <dbReference type="HAMAP-Rule" id="MF_00265"/>
    </source>
</evidence>
<comment type="caution">
    <text evidence="7">The sequence shown here is derived from an EMBL/GenBank/DDBJ whole genome shotgun (WGS) entry which is preliminary data.</text>
</comment>
<evidence type="ECO:0000256" key="4">
    <source>
        <dbReference type="ARBA" id="ARBA00022801"/>
    </source>
</evidence>
<dbReference type="GO" id="GO:0000287">
    <property type="term" value="F:magnesium ion binding"/>
    <property type="evidence" value="ECO:0007669"/>
    <property type="project" value="UniProtKB-UniRule"/>
</dbReference>
<keyword evidence="5" id="KW-0460">Magnesium</keyword>
<name>D6SRT1_9BACT</name>
<keyword evidence="5" id="KW-0800">Toxin</keyword>
<dbReference type="GO" id="GO:0016787">
    <property type="term" value="F:hydrolase activity"/>
    <property type="evidence" value="ECO:0007669"/>
    <property type="project" value="UniProtKB-KW"/>
</dbReference>
<dbReference type="GO" id="GO:0004521">
    <property type="term" value="F:RNA endonuclease activity"/>
    <property type="evidence" value="ECO:0007669"/>
    <property type="project" value="InterPro"/>
</dbReference>
<dbReference type="PANTHER" id="PTHR42188:SF1">
    <property type="entry name" value="23S RRNA-SPECIFIC ENDONUCLEASE VAPC20"/>
    <property type="match status" value="1"/>
</dbReference>
<dbReference type="SUPFAM" id="SSF88723">
    <property type="entry name" value="PIN domain-like"/>
    <property type="match status" value="1"/>
</dbReference>
<feature type="binding site" evidence="5">
    <location>
        <position position="5"/>
    </location>
    <ligand>
        <name>Mg(2+)</name>
        <dbReference type="ChEBI" id="CHEBI:18420"/>
    </ligand>
</feature>
<dbReference type="Proteomes" id="UP000005496">
    <property type="component" value="Unassembled WGS sequence"/>
</dbReference>
<dbReference type="OrthoDB" id="4724868at2"/>
<evidence type="ECO:0000256" key="1">
    <source>
        <dbReference type="ARBA" id="ARBA00022649"/>
    </source>
</evidence>
<dbReference type="AlphaFoldDB" id="D6SRT1"/>
<evidence type="ECO:0000259" key="6">
    <source>
        <dbReference type="Pfam" id="PF01850"/>
    </source>
</evidence>
<comment type="cofactor">
    <cofactor evidence="5">
        <name>Mg(2+)</name>
        <dbReference type="ChEBI" id="CHEBI:18420"/>
    </cofactor>
</comment>
<dbReference type="EC" id="3.1.-.-" evidence="5"/>
<evidence type="ECO:0000313" key="7">
    <source>
        <dbReference type="EMBL" id="EFI33397.1"/>
    </source>
</evidence>
<keyword evidence="3 5" id="KW-0479">Metal-binding</keyword>
<dbReference type="InterPro" id="IPR029060">
    <property type="entry name" value="PIN-like_dom_sf"/>
</dbReference>
<dbReference type="InterPro" id="IPR002716">
    <property type="entry name" value="PIN_dom"/>
</dbReference>
<dbReference type="eggNOG" id="COG2402">
    <property type="taxonomic scope" value="Bacteria"/>
</dbReference>
<feature type="binding site" evidence="5">
    <location>
        <position position="102"/>
    </location>
    <ligand>
        <name>Mg(2+)</name>
        <dbReference type="ChEBI" id="CHEBI:18420"/>
    </ligand>
</feature>
<comment type="function">
    <text evidence="5">Toxic component of a toxin-antitoxin (TA) system. An RNase.</text>
</comment>
<keyword evidence="8" id="KW-1185">Reference proteome</keyword>
<protein>
    <recommendedName>
        <fullName evidence="5">Ribonuclease VapC</fullName>
        <shortName evidence="5">RNase VapC</shortName>
        <ecNumber evidence="5">3.1.-.-</ecNumber>
    </recommendedName>
    <alternativeName>
        <fullName evidence="5">Toxin VapC</fullName>
    </alternativeName>
</protein>
<keyword evidence="1 5" id="KW-1277">Toxin-antitoxin system</keyword>
<sequence length="133" mass="15440">MIFVDTGPLLARYLLKDQFHQHALNIWAELEKSHERLATSSLVLNETATLLGRRAGNIFAAERLNNIYASHAFQIWRPDREDELRALKLFAKFSDQVVSFTDCVSFTLMTSRHVQQVFTFDRHFDLAGFKRLP</sequence>
<dbReference type="RefSeq" id="WP_008870754.1">
    <property type="nucleotide sequence ID" value="NZ_ACJN02000003.1"/>
</dbReference>
<dbReference type="GO" id="GO:0090729">
    <property type="term" value="F:toxin activity"/>
    <property type="evidence" value="ECO:0007669"/>
    <property type="project" value="UniProtKB-KW"/>
</dbReference>
<dbReference type="GO" id="GO:0016075">
    <property type="term" value="P:rRNA catabolic process"/>
    <property type="evidence" value="ECO:0007669"/>
    <property type="project" value="TreeGrafter"/>
</dbReference>
<feature type="domain" description="PIN" evidence="6">
    <location>
        <begin position="2"/>
        <end position="128"/>
    </location>
</feature>
<dbReference type="PANTHER" id="PTHR42188">
    <property type="entry name" value="23S RRNA-SPECIFIC ENDONUCLEASE VAPC20"/>
    <property type="match status" value="1"/>
</dbReference>
<evidence type="ECO:0000313" key="8">
    <source>
        <dbReference type="Proteomes" id="UP000005496"/>
    </source>
</evidence>